<name>A0ABX8VEG5_9MYCO</name>
<proteinExistence type="predicted"/>
<accession>A0ABX8VEG5</accession>
<feature type="chain" id="PRO_5045148347" evidence="2">
    <location>
        <begin position="26"/>
        <end position="121"/>
    </location>
</feature>
<organism evidence="3 4">
    <name type="scientific">Mycolicibacterium pallens</name>
    <dbReference type="NCBI Taxonomy" id="370524"/>
    <lineage>
        <taxon>Bacteria</taxon>
        <taxon>Bacillati</taxon>
        <taxon>Actinomycetota</taxon>
        <taxon>Actinomycetes</taxon>
        <taxon>Mycobacteriales</taxon>
        <taxon>Mycobacteriaceae</taxon>
        <taxon>Mycolicibacterium</taxon>
    </lineage>
</organism>
<dbReference type="RefSeq" id="WP_096312271.1">
    <property type="nucleotide sequence ID" value="NZ_BAAAVX010000087.1"/>
</dbReference>
<sequence>MKYLVTAAAAIVGAAVLAATAPANAAPDSPSGGTAHSAPAPAARDTPALSRSELSAIVQQREAALRAQLRALQNRTENIDVTHMFDMQLLMSQLSQLSEIPPGLVSGANGGVASPARGGQR</sequence>
<dbReference type="Pfam" id="PF17401">
    <property type="entry name" value="DUF5407"/>
    <property type="match status" value="1"/>
</dbReference>
<keyword evidence="2" id="KW-0732">Signal</keyword>
<protein>
    <submittedName>
        <fullName evidence="3">DUF5407 domain-containing protein</fullName>
    </submittedName>
</protein>
<reference evidence="3 4" key="1">
    <citation type="submission" date="2021-07" db="EMBL/GenBank/DDBJ databases">
        <title>Whole genome sequencing of non-tuberculosis mycobacteria type-strains.</title>
        <authorList>
            <person name="Igarashi Y."/>
            <person name="Osugi A."/>
            <person name="Mitarai S."/>
        </authorList>
    </citation>
    <scope>NUCLEOTIDE SEQUENCE [LARGE SCALE GENOMIC DNA]</scope>
    <source>
        <strain evidence="3 4">JCM 16370</strain>
    </source>
</reference>
<feature type="region of interest" description="Disordered" evidence="1">
    <location>
        <begin position="22"/>
        <end position="52"/>
    </location>
</feature>
<evidence type="ECO:0000313" key="4">
    <source>
        <dbReference type="Proteomes" id="UP000825367"/>
    </source>
</evidence>
<gene>
    <name evidence="3" type="ORF">K0O64_24630</name>
</gene>
<evidence type="ECO:0000256" key="1">
    <source>
        <dbReference type="SAM" id="MobiDB-lite"/>
    </source>
</evidence>
<dbReference type="Proteomes" id="UP000825367">
    <property type="component" value="Chromosome"/>
</dbReference>
<keyword evidence="4" id="KW-1185">Reference proteome</keyword>
<dbReference type="EMBL" id="CP080333">
    <property type="protein sequence ID" value="QYL16183.1"/>
    <property type="molecule type" value="Genomic_DNA"/>
</dbReference>
<evidence type="ECO:0000313" key="3">
    <source>
        <dbReference type="EMBL" id="QYL16183.1"/>
    </source>
</evidence>
<dbReference type="InterPro" id="IPR035365">
    <property type="entry name" value="DUF5407"/>
</dbReference>
<evidence type="ECO:0000256" key="2">
    <source>
        <dbReference type="SAM" id="SignalP"/>
    </source>
</evidence>
<feature type="signal peptide" evidence="2">
    <location>
        <begin position="1"/>
        <end position="25"/>
    </location>
</feature>